<evidence type="ECO:0000313" key="2">
    <source>
        <dbReference type="EMBL" id="KIK58285.1"/>
    </source>
</evidence>
<sequence>MVTLVCYFKVVPFDYLSPTGIPEELRLRKKGLSAEVRITAAKLRPRHPTLISKSDDEKAEKGSRSRPDPGGMLPEVPVRRLLSLLVFFNLTPQSQARRKGFPDSCSTPVPPTHISKRPPSDREKDHRRRAWTLAKFRARHPTLIFRKDDEKHSLSRLDPGGMLPEAPAPPTYFLQLDSEAGRRRFFE</sequence>
<keyword evidence="3" id="KW-1185">Reference proteome</keyword>
<evidence type="ECO:0000256" key="1">
    <source>
        <dbReference type="SAM" id="MobiDB-lite"/>
    </source>
</evidence>
<organism evidence="2 3">
    <name type="scientific">Collybiopsis luxurians FD-317 M1</name>
    <dbReference type="NCBI Taxonomy" id="944289"/>
    <lineage>
        <taxon>Eukaryota</taxon>
        <taxon>Fungi</taxon>
        <taxon>Dikarya</taxon>
        <taxon>Basidiomycota</taxon>
        <taxon>Agaricomycotina</taxon>
        <taxon>Agaricomycetes</taxon>
        <taxon>Agaricomycetidae</taxon>
        <taxon>Agaricales</taxon>
        <taxon>Marasmiineae</taxon>
        <taxon>Omphalotaceae</taxon>
        <taxon>Collybiopsis</taxon>
        <taxon>Collybiopsis luxurians</taxon>
    </lineage>
</organism>
<feature type="compositionally biased region" description="Basic and acidic residues" evidence="1">
    <location>
        <begin position="53"/>
        <end position="67"/>
    </location>
</feature>
<protein>
    <submittedName>
        <fullName evidence="2">Uncharacterized protein</fullName>
    </submittedName>
</protein>
<dbReference type="EMBL" id="KN834786">
    <property type="protein sequence ID" value="KIK58285.1"/>
    <property type="molecule type" value="Genomic_DNA"/>
</dbReference>
<evidence type="ECO:0000313" key="3">
    <source>
        <dbReference type="Proteomes" id="UP000053593"/>
    </source>
</evidence>
<dbReference type="AlphaFoldDB" id="A0A0D0B4N7"/>
<gene>
    <name evidence="2" type="ORF">GYMLUDRAFT_246305</name>
</gene>
<name>A0A0D0B4N7_9AGAR</name>
<feature type="region of interest" description="Disordered" evidence="1">
    <location>
        <begin position="43"/>
        <end position="74"/>
    </location>
</feature>
<dbReference type="HOGENOM" id="CLU_1447859_0_0_1"/>
<dbReference type="Proteomes" id="UP000053593">
    <property type="component" value="Unassembled WGS sequence"/>
</dbReference>
<feature type="region of interest" description="Disordered" evidence="1">
    <location>
        <begin position="96"/>
        <end position="126"/>
    </location>
</feature>
<proteinExistence type="predicted"/>
<reference evidence="2 3" key="1">
    <citation type="submission" date="2014-04" db="EMBL/GenBank/DDBJ databases">
        <title>Evolutionary Origins and Diversification of the Mycorrhizal Mutualists.</title>
        <authorList>
            <consortium name="DOE Joint Genome Institute"/>
            <consortium name="Mycorrhizal Genomics Consortium"/>
            <person name="Kohler A."/>
            <person name="Kuo A."/>
            <person name="Nagy L.G."/>
            <person name="Floudas D."/>
            <person name="Copeland A."/>
            <person name="Barry K.W."/>
            <person name="Cichocki N."/>
            <person name="Veneault-Fourrey C."/>
            <person name="LaButti K."/>
            <person name="Lindquist E.A."/>
            <person name="Lipzen A."/>
            <person name="Lundell T."/>
            <person name="Morin E."/>
            <person name="Murat C."/>
            <person name="Riley R."/>
            <person name="Ohm R."/>
            <person name="Sun H."/>
            <person name="Tunlid A."/>
            <person name="Henrissat B."/>
            <person name="Grigoriev I.V."/>
            <person name="Hibbett D.S."/>
            <person name="Martin F."/>
        </authorList>
    </citation>
    <scope>NUCLEOTIDE SEQUENCE [LARGE SCALE GENOMIC DNA]</scope>
    <source>
        <strain evidence="2 3">FD-317 M1</strain>
    </source>
</reference>
<accession>A0A0D0B4N7</accession>